<comment type="caution">
    <text evidence="1">The sequence shown here is derived from an EMBL/GenBank/DDBJ whole genome shotgun (WGS) entry which is preliminary data.</text>
</comment>
<name>A0ABT8WRZ1_9FLAO</name>
<proteinExistence type="predicted"/>
<reference evidence="1" key="1">
    <citation type="submission" date="2023-07" db="EMBL/GenBank/DDBJ databases">
        <title>Two novel species in the genus Flavivirga.</title>
        <authorList>
            <person name="Kwon K."/>
        </authorList>
    </citation>
    <scope>NUCLEOTIDE SEQUENCE</scope>
    <source>
        <strain evidence="1">KACC 14158</strain>
    </source>
</reference>
<protein>
    <submittedName>
        <fullName evidence="1">6-bladed beta-propeller</fullName>
    </submittedName>
</protein>
<dbReference type="Proteomes" id="UP001176806">
    <property type="component" value="Unassembled WGS sequence"/>
</dbReference>
<dbReference type="EMBL" id="JAUOEL010000006">
    <property type="protein sequence ID" value="MDO5975935.1"/>
    <property type="molecule type" value="Genomic_DNA"/>
</dbReference>
<dbReference type="RefSeq" id="WP_303303171.1">
    <property type="nucleotide sequence ID" value="NZ_BAABDA010000046.1"/>
</dbReference>
<dbReference type="Pfam" id="PF17170">
    <property type="entry name" value="DUF5128"/>
    <property type="match status" value="1"/>
</dbReference>
<sequence>MKIKHLFFTLSVFITLLSCEKKKDKANHHGEIIKVLLDEANFENVKNISKYINHTELIKLEEHVAESIFGMANKITVKNNLLYIMDSNYKKLLVFDLQGKFVRKIGTRGNGPGEYQNLTDFHVDSIGNTIILDGNREKLYWYDSSGKFLKDKKYPFEADTFTILENDQYLFGLASYNRYKYEGNQIITTTKSFDKVDAFFEYSKYVDDNFSFDYYFVEGDKSILYNRPIDNNVHQLSKTGKLEKTYTFDFGNLNYPDEAKKNIEKNLNEKYCHLFSVPLISHGLMFGNLKFGKLFFSFIYDIKTKEIYLNNFENYAIKDVNFPIGITDDSKIISYTNSGLFSLIAAEININFPDEYKEYLDAGGHIICITELIGSK</sequence>
<gene>
    <name evidence="1" type="ORF">Q4Q40_17190</name>
</gene>
<accession>A0ABT8WRZ1</accession>
<evidence type="ECO:0000313" key="2">
    <source>
        <dbReference type="Proteomes" id="UP001176806"/>
    </source>
</evidence>
<evidence type="ECO:0000313" key="1">
    <source>
        <dbReference type="EMBL" id="MDO5975935.1"/>
    </source>
</evidence>
<dbReference type="PROSITE" id="PS51257">
    <property type="entry name" value="PROKAR_LIPOPROTEIN"/>
    <property type="match status" value="1"/>
</dbReference>
<keyword evidence="2" id="KW-1185">Reference proteome</keyword>
<dbReference type="Gene3D" id="2.120.10.30">
    <property type="entry name" value="TolB, C-terminal domain"/>
    <property type="match status" value="1"/>
</dbReference>
<organism evidence="1 2">
    <name type="scientific">Flavivirga jejuensis</name>
    <dbReference type="NCBI Taxonomy" id="870487"/>
    <lineage>
        <taxon>Bacteria</taxon>
        <taxon>Pseudomonadati</taxon>
        <taxon>Bacteroidota</taxon>
        <taxon>Flavobacteriia</taxon>
        <taxon>Flavobacteriales</taxon>
        <taxon>Flavobacteriaceae</taxon>
        <taxon>Flavivirga</taxon>
    </lineage>
</organism>
<dbReference type="InterPro" id="IPR011042">
    <property type="entry name" value="6-blade_b-propeller_TolB-like"/>
</dbReference>
<dbReference type="SUPFAM" id="SSF63825">
    <property type="entry name" value="YWTD domain"/>
    <property type="match status" value="1"/>
</dbReference>